<proteinExistence type="inferred from homology"/>
<keyword evidence="2" id="KW-0496">Mitochondrion</keyword>
<evidence type="ECO:0000256" key="4">
    <source>
        <dbReference type="ARBA" id="ARBA00038205"/>
    </source>
</evidence>
<keyword evidence="8" id="KW-1185">Reference proteome</keyword>
<keyword evidence="3" id="KW-1015">Disulfide bond</keyword>
<evidence type="ECO:0000256" key="5">
    <source>
        <dbReference type="ARBA" id="ARBA00039509"/>
    </source>
</evidence>
<dbReference type="GO" id="GO:0005758">
    <property type="term" value="C:mitochondrial intermembrane space"/>
    <property type="evidence" value="ECO:0007669"/>
    <property type="project" value="UniProtKB-SubCell"/>
</dbReference>
<evidence type="ECO:0000313" key="8">
    <source>
        <dbReference type="Proteomes" id="UP000494165"/>
    </source>
</evidence>
<evidence type="ECO:0000256" key="1">
    <source>
        <dbReference type="ARBA" id="ARBA00004569"/>
    </source>
</evidence>
<dbReference type="PROSITE" id="PS51808">
    <property type="entry name" value="CHCH"/>
    <property type="match status" value="1"/>
</dbReference>
<reference evidence="7 8" key="1">
    <citation type="submission" date="2020-04" db="EMBL/GenBank/DDBJ databases">
        <authorList>
            <person name="Alioto T."/>
            <person name="Alioto T."/>
            <person name="Gomez Garrido J."/>
        </authorList>
    </citation>
    <scope>NUCLEOTIDE SEQUENCE [LARGE SCALE GENOMIC DNA]</scope>
</reference>
<dbReference type="PANTHER" id="PTHR46811:SF1">
    <property type="entry name" value="COILED-COIL-HELIX-COILED-COIL-HELIX DOMAIN-CONTAINING PROTEIN 7"/>
    <property type="match status" value="1"/>
</dbReference>
<dbReference type="EMBL" id="CADEPI010000083">
    <property type="protein sequence ID" value="CAB3373237.1"/>
    <property type="molecule type" value="Genomic_DNA"/>
</dbReference>
<evidence type="ECO:0000313" key="7">
    <source>
        <dbReference type="EMBL" id="CAB3373237.1"/>
    </source>
</evidence>
<feature type="region of interest" description="Disordered" evidence="6">
    <location>
        <begin position="62"/>
        <end position="87"/>
    </location>
</feature>
<dbReference type="InterPro" id="IPR009069">
    <property type="entry name" value="Cys_alpha_HP_mot_SF"/>
</dbReference>
<dbReference type="SUPFAM" id="SSF47072">
    <property type="entry name" value="Cysteine alpha-hairpin motif"/>
    <property type="match status" value="1"/>
</dbReference>
<dbReference type="AlphaFoldDB" id="A0A8S1D5U0"/>
<accession>A0A8S1D5U0</accession>
<sequence length="87" mass="10645">MRNDPAKLTSEYNNPCLKEQELSFKCMHDNNFDRDSCTNVFKNYQVCKEFWNHIKVQRRRDGIKPYMPPPEERDQIKSDYLNSRKKW</sequence>
<name>A0A8S1D5U0_9INSE</name>
<protein>
    <recommendedName>
        <fullName evidence="5">Coiled-coil-helix-coiled-coil-helix domain-containing protein 7</fullName>
    </recommendedName>
</protein>
<evidence type="ECO:0000256" key="3">
    <source>
        <dbReference type="ARBA" id="ARBA00023157"/>
    </source>
</evidence>
<dbReference type="GO" id="GO:0033108">
    <property type="term" value="P:mitochondrial respiratory chain complex assembly"/>
    <property type="evidence" value="ECO:0007669"/>
    <property type="project" value="TreeGrafter"/>
</dbReference>
<comment type="caution">
    <text evidence="7">The sequence shown here is derived from an EMBL/GenBank/DDBJ whole genome shotgun (WGS) entry which is preliminary data.</text>
</comment>
<dbReference type="PANTHER" id="PTHR46811">
    <property type="entry name" value="COILED-COIL-HELIX-COILED-COIL-HELIX DOMAIN-CONTAINING PROTEIN 7"/>
    <property type="match status" value="1"/>
</dbReference>
<gene>
    <name evidence="7" type="ORF">CLODIP_2_CD03688</name>
</gene>
<dbReference type="Proteomes" id="UP000494165">
    <property type="component" value="Unassembled WGS sequence"/>
</dbReference>
<organism evidence="7 8">
    <name type="scientific">Cloeon dipterum</name>
    <dbReference type="NCBI Taxonomy" id="197152"/>
    <lineage>
        <taxon>Eukaryota</taxon>
        <taxon>Metazoa</taxon>
        <taxon>Ecdysozoa</taxon>
        <taxon>Arthropoda</taxon>
        <taxon>Hexapoda</taxon>
        <taxon>Insecta</taxon>
        <taxon>Pterygota</taxon>
        <taxon>Palaeoptera</taxon>
        <taxon>Ephemeroptera</taxon>
        <taxon>Pisciforma</taxon>
        <taxon>Baetidae</taxon>
        <taxon>Cloeon</taxon>
    </lineage>
</organism>
<dbReference type="InterPro" id="IPR051040">
    <property type="entry name" value="COX23"/>
</dbReference>
<dbReference type="OrthoDB" id="9971592at2759"/>
<evidence type="ECO:0000256" key="6">
    <source>
        <dbReference type="SAM" id="MobiDB-lite"/>
    </source>
</evidence>
<comment type="similarity">
    <text evidence="4">Belongs to the CHCHD7 family.</text>
</comment>
<evidence type="ECO:0000256" key="2">
    <source>
        <dbReference type="ARBA" id="ARBA00023128"/>
    </source>
</evidence>
<comment type="subcellular location">
    <subcellularLocation>
        <location evidence="1">Mitochondrion intermembrane space</location>
    </subcellularLocation>
</comment>